<feature type="compositionally biased region" description="Low complexity" evidence="1">
    <location>
        <begin position="183"/>
        <end position="212"/>
    </location>
</feature>
<keyword evidence="2" id="KW-0472">Membrane</keyword>
<comment type="caution">
    <text evidence="3">The sequence shown here is derived from an EMBL/GenBank/DDBJ whole genome shotgun (WGS) entry which is preliminary data.</text>
</comment>
<sequence length="224" mass="24580">MSKKLEDLGADAKKRLDNLMNKDRVKNQQQFEEQQSHNQQKYKESHNQTKSSSGGGNNKEKLFDTLNVKKNVDGAYKVAENLSDFFKNRPIDSNANSPSPKFQINEFYRGFLKMSGYAWGIALTFGLISFAVYRTFTPKQYVPPSELTSTAATTSSSVPQSITTTNKSNNDSMKSVLPLTPNKSSSAPVSVPLSLSSSSSSSSSTDNSKTSSKYTAIVTEASKK</sequence>
<accession>D3AWX1</accession>
<keyword evidence="4" id="KW-1185">Reference proteome</keyword>
<organism evidence="3 4">
    <name type="scientific">Heterostelium pallidum (strain ATCC 26659 / Pp 5 / PN500)</name>
    <name type="common">Cellular slime mold</name>
    <name type="synonym">Polysphondylium pallidum</name>
    <dbReference type="NCBI Taxonomy" id="670386"/>
    <lineage>
        <taxon>Eukaryota</taxon>
        <taxon>Amoebozoa</taxon>
        <taxon>Evosea</taxon>
        <taxon>Eumycetozoa</taxon>
        <taxon>Dictyostelia</taxon>
        <taxon>Acytosteliales</taxon>
        <taxon>Acytosteliaceae</taxon>
        <taxon>Heterostelium</taxon>
    </lineage>
</organism>
<protein>
    <submittedName>
        <fullName evidence="3">Uncharacterized protein</fullName>
    </submittedName>
</protein>
<dbReference type="AlphaFoldDB" id="D3AWX1"/>
<proteinExistence type="predicted"/>
<feature type="compositionally biased region" description="Polar residues" evidence="1">
    <location>
        <begin position="158"/>
        <end position="173"/>
    </location>
</feature>
<reference evidence="3 4" key="1">
    <citation type="journal article" date="2011" name="Genome Res.">
        <title>Phylogeny-wide analysis of social amoeba genomes highlights ancient origins for complex intercellular communication.</title>
        <authorList>
            <person name="Heidel A.J."/>
            <person name="Lawal H.M."/>
            <person name="Felder M."/>
            <person name="Schilde C."/>
            <person name="Helps N.R."/>
            <person name="Tunggal B."/>
            <person name="Rivero F."/>
            <person name="John U."/>
            <person name="Schleicher M."/>
            <person name="Eichinger L."/>
            <person name="Platzer M."/>
            <person name="Noegel A.A."/>
            <person name="Schaap P."/>
            <person name="Gloeckner G."/>
        </authorList>
    </citation>
    <scope>NUCLEOTIDE SEQUENCE [LARGE SCALE GENOMIC DNA]</scope>
    <source>
        <strain evidence="4">ATCC 26659 / Pp 5 / PN500</strain>
    </source>
</reference>
<keyword evidence="2" id="KW-0812">Transmembrane</keyword>
<evidence type="ECO:0000256" key="1">
    <source>
        <dbReference type="SAM" id="MobiDB-lite"/>
    </source>
</evidence>
<evidence type="ECO:0000313" key="4">
    <source>
        <dbReference type="Proteomes" id="UP000001396"/>
    </source>
</evidence>
<gene>
    <name evidence="3" type="ORF">PPL_00599</name>
</gene>
<feature type="compositionally biased region" description="Basic and acidic residues" evidence="1">
    <location>
        <begin position="1"/>
        <end position="26"/>
    </location>
</feature>
<feature type="compositionally biased region" description="Low complexity" evidence="1">
    <location>
        <begin position="27"/>
        <end position="39"/>
    </location>
</feature>
<feature type="region of interest" description="Disordered" evidence="1">
    <location>
        <begin position="149"/>
        <end position="224"/>
    </location>
</feature>
<evidence type="ECO:0000256" key="2">
    <source>
        <dbReference type="SAM" id="Phobius"/>
    </source>
</evidence>
<keyword evidence="2" id="KW-1133">Transmembrane helix</keyword>
<feature type="region of interest" description="Disordered" evidence="1">
    <location>
        <begin position="1"/>
        <end position="61"/>
    </location>
</feature>
<dbReference type="Proteomes" id="UP000001396">
    <property type="component" value="Unassembled WGS sequence"/>
</dbReference>
<evidence type="ECO:0000313" key="3">
    <source>
        <dbReference type="EMBL" id="EFA86794.1"/>
    </source>
</evidence>
<name>D3AWX1_HETP5</name>
<dbReference type="EMBL" id="ADBJ01000002">
    <property type="protein sequence ID" value="EFA86794.1"/>
    <property type="molecule type" value="Genomic_DNA"/>
</dbReference>
<dbReference type="RefSeq" id="XP_020438898.1">
    <property type="nucleotide sequence ID" value="XM_020571624.1"/>
</dbReference>
<feature type="transmembrane region" description="Helical" evidence="2">
    <location>
        <begin position="117"/>
        <end position="136"/>
    </location>
</feature>
<dbReference type="InParanoid" id="D3AWX1"/>
<dbReference type="GeneID" id="31356132"/>